<dbReference type="PATRIC" id="fig|455434.6.peg.272"/>
<dbReference type="EMBL" id="CP000805">
    <property type="protein sequence ID" value="ACD70694.1"/>
    <property type="molecule type" value="Genomic_DNA"/>
</dbReference>
<dbReference type="PANTHER" id="PTHR35024:SF4">
    <property type="entry name" value="POLYMER-FORMING CYTOSKELETAL PROTEIN"/>
    <property type="match status" value="1"/>
</dbReference>
<proteinExistence type="inferred from homology"/>
<dbReference type="PANTHER" id="PTHR35024">
    <property type="entry name" value="HYPOTHETICAL CYTOSOLIC PROTEIN"/>
    <property type="match status" value="1"/>
</dbReference>
<dbReference type="Proteomes" id="UP000001202">
    <property type="component" value="Chromosome"/>
</dbReference>
<evidence type="ECO:0008006" key="4">
    <source>
        <dbReference type="Google" id="ProtNLM"/>
    </source>
</evidence>
<evidence type="ECO:0000313" key="3">
    <source>
        <dbReference type="Proteomes" id="UP000001202"/>
    </source>
</evidence>
<sequence>MASAHSFDLVDLDDEDYGTILAEDVEFSGTVRFEEPFMVRGVFEGSIESSGDLMVEEQARVRAEIVADRVVIKGEVIGNVTAMSVVRVFPCGRLIGDVTAPEVVLESGCFFSGVCSMPESG</sequence>
<accession>A0A0H3BIH3</accession>
<evidence type="ECO:0000313" key="2">
    <source>
        <dbReference type="EMBL" id="ACD70694.1"/>
    </source>
</evidence>
<comment type="similarity">
    <text evidence="1">Belongs to the bactofilin family.</text>
</comment>
<reference evidence="2 3" key="1">
    <citation type="journal article" date="2008" name="BMC Microbiol.">
        <title>Complete genome sequence of Treponema pallidum ssp. pallidum strain SS14 determined with oligonucleotide arrays.</title>
        <authorList>
            <person name="Matejkova P."/>
            <person name="Strouhal M."/>
            <person name="Smajs D."/>
            <person name="Norris S.J."/>
            <person name="Palzkill T."/>
            <person name="Petrosino J.F."/>
            <person name="Sodergren E."/>
            <person name="Norton J.E."/>
            <person name="Singh J."/>
            <person name="Richmond T.A."/>
            <person name="Molla M.N."/>
            <person name="Albert T.J."/>
            <person name="Weinstock G.M."/>
        </authorList>
    </citation>
    <scope>NUCLEOTIDE SEQUENCE [LARGE SCALE GENOMIC DNA]</scope>
    <source>
        <strain evidence="2 3">SS14</strain>
    </source>
</reference>
<protein>
    <recommendedName>
        <fullName evidence="4">Polymer-forming cytoskeletal protein</fullName>
    </recommendedName>
</protein>
<dbReference type="GeneID" id="93876061"/>
<dbReference type="KEGG" id="tpp:TPASS_0267"/>
<evidence type="ECO:0000256" key="1">
    <source>
        <dbReference type="ARBA" id="ARBA00044755"/>
    </source>
</evidence>
<name>A0A0H3BIH3_TREPS</name>
<dbReference type="Pfam" id="PF04519">
    <property type="entry name" value="Bactofilin"/>
    <property type="match status" value="1"/>
</dbReference>
<organism evidence="2 3">
    <name type="scientific">Treponema pallidum subsp. pallidum (strain SS14)</name>
    <dbReference type="NCBI Taxonomy" id="455434"/>
    <lineage>
        <taxon>Bacteria</taxon>
        <taxon>Pseudomonadati</taxon>
        <taxon>Spirochaetota</taxon>
        <taxon>Spirochaetia</taxon>
        <taxon>Spirochaetales</taxon>
        <taxon>Treponemataceae</taxon>
        <taxon>Treponema</taxon>
    </lineage>
</organism>
<dbReference type="RefSeq" id="WP_010881716.1">
    <property type="nucleotide sequence ID" value="NC_010741.1"/>
</dbReference>
<dbReference type="AlphaFoldDB" id="A0A0H3BIH3"/>
<dbReference type="InterPro" id="IPR007607">
    <property type="entry name" value="BacA/B"/>
</dbReference>
<gene>
    <name evidence="2" type="ordered locus">TPASS_0267</name>
</gene>